<protein>
    <submittedName>
        <fullName evidence="2">Pyrrolo-quinoline quinone</fullName>
    </submittedName>
</protein>
<dbReference type="PANTHER" id="PTHR34512">
    <property type="entry name" value="CELL SURFACE PROTEIN"/>
    <property type="match status" value="1"/>
</dbReference>
<dbReference type="AlphaFoldDB" id="A0AA37TTV6"/>
<dbReference type="InterPro" id="IPR018391">
    <property type="entry name" value="PQQ_b-propeller_rpt"/>
</dbReference>
<feature type="domain" description="Pyrrolo-quinoline quinone repeat" evidence="1">
    <location>
        <begin position="401"/>
        <end position="460"/>
    </location>
</feature>
<proteinExistence type="predicted"/>
<dbReference type="SMART" id="SM00564">
    <property type="entry name" value="PQQ"/>
    <property type="match status" value="5"/>
</dbReference>
<dbReference type="InterPro" id="IPR002372">
    <property type="entry name" value="PQQ_rpt_dom"/>
</dbReference>
<accession>A0AA37TTV6</accession>
<feature type="domain" description="Pyrrolo-quinoline quinone repeat" evidence="1">
    <location>
        <begin position="143"/>
        <end position="378"/>
    </location>
</feature>
<dbReference type="InterPro" id="IPR011047">
    <property type="entry name" value="Quinoprotein_ADH-like_sf"/>
</dbReference>
<reference evidence="2 3" key="1">
    <citation type="journal article" date="2014" name="Int. J. Syst. Evol. Microbiol.">
        <title>Complete genome sequence of Corynebacterium casei LMG S-19264T (=DSM 44701T), isolated from a smear-ripened cheese.</title>
        <authorList>
            <consortium name="US DOE Joint Genome Institute (JGI-PGF)"/>
            <person name="Walter F."/>
            <person name="Albersmeier A."/>
            <person name="Kalinowski J."/>
            <person name="Ruckert C."/>
        </authorList>
    </citation>
    <scope>NUCLEOTIDE SEQUENCE [LARGE SCALE GENOMIC DNA]</scope>
    <source>
        <strain evidence="2 3">NBRC 111766</strain>
    </source>
</reference>
<dbReference type="Gene3D" id="2.130.10.10">
    <property type="entry name" value="YVTN repeat-like/Quinoprotein amine dehydrogenase"/>
    <property type="match status" value="1"/>
</dbReference>
<dbReference type="Pfam" id="PF13360">
    <property type="entry name" value="PQQ_2"/>
    <property type="match status" value="2"/>
</dbReference>
<evidence type="ECO:0000313" key="2">
    <source>
        <dbReference type="EMBL" id="GLS87337.1"/>
    </source>
</evidence>
<dbReference type="EMBL" id="BSPP01000007">
    <property type="protein sequence ID" value="GLS87337.1"/>
    <property type="molecule type" value="Genomic_DNA"/>
</dbReference>
<dbReference type="InterPro" id="IPR015943">
    <property type="entry name" value="WD40/YVTN_repeat-like_dom_sf"/>
</dbReference>
<gene>
    <name evidence="2" type="ORF">GCM10010873_23110</name>
</gene>
<keyword evidence="3" id="KW-1185">Reference proteome</keyword>
<organism evidence="2 3">
    <name type="scientific">Cypionkella aquatica</name>
    <dbReference type="NCBI Taxonomy" id="1756042"/>
    <lineage>
        <taxon>Bacteria</taxon>
        <taxon>Pseudomonadati</taxon>
        <taxon>Pseudomonadota</taxon>
        <taxon>Alphaproteobacteria</taxon>
        <taxon>Rhodobacterales</taxon>
        <taxon>Paracoccaceae</taxon>
        <taxon>Cypionkella</taxon>
    </lineage>
</organism>
<name>A0AA37TTV6_9RHOB</name>
<evidence type="ECO:0000259" key="1">
    <source>
        <dbReference type="Pfam" id="PF13360"/>
    </source>
</evidence>
<dbReference type="PANTHER" id="PTHR34512:SF30">
    <property type="entry name" value="OUTER MEMBRANE PROTEIN ASSEMBLY FACTOR BAMB"/>
    <property type="match status" value="1"/>
</dbReference>
<comment type="caution">
    <text evidence="2">The sequence shown here is derived from an EMBL/GenBank/DDBJ whole genome shotgun (WGS) entry which is preliminary data.</text>
</comment>
<evidence type="ECO:0000313" key="3">
    <source>
        <dbReference type="Proteomes" id="UP001157355"/>
    </source>
</evidence>
<dbReference type="SUPFAM" id="SSF50998">
    <property type="entry name" value="Quinoprotein alcohol dehydrogenase-like"/>
    <property type="match status" value="1"/>
</dbReference>
<dbReference type="Proteomes" id="UP001157355">
    <property type="component" value="Unassembled WGS sequence"/>
</dbReference>
<dbReference type="PROSITE" id="PS51257">
    <property type="entry name" value="PROKAR_LIPOPROTEIN"/>
    <property type="match status" value="1"/>
</dbReference>
<sequence>MNLGVFRVMSSGKIGMAKLMSAGLVLCIGLAGCEKDVILQGERFPVRTPLEDSVAVEGQAAPVAPVEGPVNTSVPISLPAASANADWGNRGGNARHASGNGALSANPQRVFSVGIGAGDSKRMRIAASPVVAGGRVFTMDASARVAATSTGGAALWTASIAPDSGDASKIVGGGLAAQGNRVYATSGYGELVAMDASTGGIVWRQRFDSPLTGAPTVSGNVVYAMGRDGSALAVAADSGKQLWQLPGAPNASGMIGTAAIAVGDNDAVLPFASGQISAVSLAAGDPIWNAGVSGQRLGRSYGGMGDVTGDPVIVGNTVYLGTAAGRTVAIDMTTGGRIWTTNEGALNPPLVAGGSVFVVNDQARLVRLDASTGEVIWSIEMPYFVKDKPKKRQAIYAHYGPVLAGGRIVVASSDGSLRGFDPTNGNLVYSAEIPGGAASAPALAQGLLFVVGGNGQLHAFR</sequence>